<keyword evidence="1" id="KW-0479">Metal-binding</keyword>
<dbReference type="CDD" id="cd01110">
    <property type="entry name" value="HTH_SoxR"/>
    <property type="match status" value="1"/>
</dbReference>
<evidence type="ECO:0000313" key="7">
    <source>
        <dbReference type="Proteomes" id="UP000585507"/>
    </source>
</evidence>
<feature type="domain" description="HTH merR-type" evidence="5">
    <location>
        <begin position="12"/>
        <end position="80"/>
    </location>
</feature>
<dbReference type="InterPro" id="IPR009061">
    <property type="entry name" value="DNA-bd_dom_put_sf"/>
</dbReference>
<keyword evidence="3" id="KW-0411">Iron-sulfur</keyword>
<dbReference type="SUPFAM" id="SSF46955">
    <property type="entry name" value="Putative DNA-binding domain"/>
    <property type="match status" value="1"/>
</dbReference>
<dbReference type="GO" id="GO:0003677">
    <property type="term" value="F:DNA binding"/>
    <property type="evidence" value="ECO:0007669"/>
    <property type="project" value="UniProtKB-KW"/>
</dbReference>
<dbReference type="Pfam" id="PF13411">
    <property type="entry name" value="MerR_1"/>
    <property type="match status" value="1"/>
</dbReference>
<dbReference type="GO" id="GO:0006979">
    <property type="term" value="P:response to oxidative stress"/>
    <property type="evidence" value="ECO:0007669"/>
    <property type="project" value="InterPro"/>
</dbReference>
<gene>
    <name evidence="6" type="ORF">GGD55_001453</name>
</gene>
<dbReference type="PROSITE" id="PS00552">
    <property type="entry name" value="HTH_MERR_1"/>
    <property type="match status" value="1"/>
</dbReference>
<dbReference type="PRINTS" id="PR00040">
    <property type="entry name" value="HTHMERR"/>
</dbReference>
<dbReference type="AlphaFoldDB" id="A0A7W8X621"/>
<dbReference type="GO" id="GO:0003700">
    <property type="term" value="F:DNA-binding transcription factor activity"/>
    <property type="evidence" value="ECO:0007669"/>
    <property type="project" value="InterPro"/>
</dbReference>
<dbReference type="PANTHER" id="PTHR30204:SF0">
    <property type="entry name" value="REDOX-SENSITIVE TRANSCRIPTIONAL ACTIVATOR SOXR"/>
    <property type="match status" value="1"/>
</dbReference>
<evidence type="ECO:0000259" key="5">
    <source>
        <dbReference type="PROSITE" id="PS50937"/>
    </source>
</evidence>
<reference evidence="6 7" key="1">
    <citation type="submission" date="2020-08" db="EMBL/GenBank/DDBJ databases">
        <title>Genomic Encyclopedia of Type Strains, Phase IV (KMG-V): Genome sequencing to study the core and pangenomes of soil and plant-associated prokaryotes.</title>
        <authorList>
            <person name="Whitman W."/>
        </authorList>
    </citation>
    <scope>NUCLEOTIDE SEQUENCE [LARGE SCALE GENOMIC DNA]</scope>
    <source>
        <strain evidence="6 7">SEMIA 4084</strain>
    </source>
</reference>
<evidence type="ECO:0000256" key="4">
    <source>
        <dbReference type="ARBA" id="ARBA00023125"/>
    </source>
</evidence>
<keyword evidence="2" id="KW-0408">Iron</keyword>
<dbReference type="SMART" id="SM00422">
    <property type="entry name" value="HTH_MERR"/>
    <property type="match status" value="1"/>
</dbReference>
<keyword evidence="7" id="KW-1185">Reference proteome</keyword>
<proteinExistence type="predicted"/>
<dbReference type="EMBL" id="JACHBK010000003">
    <property type="protein sequence ID" value="MBB5534770.1"/>
    <property type="molecule type" value="Genomic_DNA"/>
</dbReference>
<dbReference type="RefSeq" id="WP_018324660.1">
    <property type="nucleotide sequence ID" value="NZ_JACHBK010000003.1"/>
</dbReference>
<accession>A0A7W8X621</accession>
<dbReference type="Gene3D" id="1.10.1660.10">
    <property type="match status" value="1"/>
</dbReference>
<dbReference type="GO" id="GO:0046872">
    <property type="term" value="F:metal ion binding"/>
    <property type="evidence" value="ECO:0007669"/>
    <property type="project" value="UniProtKB-KW"/>
</dbReference>
<dbReference type="InterPro" id="IPR047057">
    <property type="entry name" value="MerR_fam"/>
</dbReference>
<dbReference type="PANTHER" id="PTHR30204">
    <property type="entry name" value="REDOX-CYCLING DRUG-SENSING TRANSCRIPTIONAL ACTIVATOR SOXR"/>
    <property type="match status" value="1"/>
</dbReference>
<dbReference type="InterPro" id="IPR000551">
    <property type="entry name" value="MerR-type_HTH_dom"/>
</dbReference>
<keyword evidence="4" id="KW-0238">DNA-binding</keyword>
<name>A0A7W8X621_9HYPH</name>
<keyword evidence="1" id="KW-0001">2Fe-2S</keyword>
<dbReference type="GO" id="GO:0051537">
    <property type="term" value="F:2 iron, 2 sulfur cluster binding"/>
    <property type="evidence" value="ECO:0007669"/>
    <property type="project" value="UniProtKB-KW"/>
</dbReference>
<dbReference type="NCBIfam" id="TIGR01950">
    <property type="entry name" value="SoxR"/>
    <property type="match status" value="1"/>
</dbReference>
<evidence type="ECO:0000256" key="2">
    <source>
        <dbReference type="ARBA" id="ARBA00023004"/>
    </source>
</evidence>
<dbReference type="PROSITE" id="PS50937">
    <property type="entry name" value="HTH_MERR_2"/>
    <property type="match status" value="1"/>
</dbReference>
<dbReference type="InterPro" id="IPR010211">
    <property type="entry name" value="Redox-sen_tscrpt-act_SoxR"/>
</dbReference>
<dbReference type="Proteomes" id="UP000585507">
    <property type="component" value="Unassembled WGS sequence"/>
</dbReference>
<organism evidence="6 7">
    <name type="scientific">Rhizobium giardinii</name>
    <dbReference type="NCBI Taxonomy" id="56731"/>
    <lineage>
        <taxon>Bacteria</taxon>
        <taxon>Pseudomonadati</taxon>
        <taxon>Pseudomonadota</taxon>
        <taxon>Alphaproteobacteria</taxon>
        <taxon>Hyphomicrobiales</taxon>
        <taxon>Rhizobiaceae</taxon>
        <taxon>Rhizobium/Agrobacterium group</taxon>
        <taxon>Rhizobium</taxon>
    </lineage>
</organism>
<protein>
    <submittedName>
        <fullName evidence="6">MerR family redox-sensitive transcriptional activator SoxR</fullName>
    </submittedName>
</protein>
<sequence length="169" mass="18705">MEESKADLPRRELSVGEVAARSGVAVSTLHFYETKGLIKSMRSRGNQRRYPRSVLRRIAVIKIAQRTGIPLGDIQKTLASLPDDRQLLASDWERLSENWKADLNDRIAKLTALRDQLTSCIGCGCLSMRDCPLRNPDDALSEKGTGAYLIEHAGEDKDGIIQTGRPDAS</sequence>
<evidence type="ECO:0000256" key="1">
    <source>
        <dbReference type="ARBA" id="ARBA00022714"/>
    </source>
</evidence>
<evidence type="ECO:0000313" key="6">
    <source>
        <dbReference type="EMBL" id="MBB5534770.1"/>
    </source>
</evidence>
<comment type="caution">
    <text evidence="6">The sequence shown here is derived from an EMBL/GenBank/DDBJ whole genome shotgun (WGS) entry which is preliminary data.</text>
</comment>
<evidence type="ECO:0000256" key="3">
    <source>
        <dbReference type="ARBA" id="ARBA00023014"/>
    </source>
</evidence>